<dbReference type="InterPro" id="IPR011991">
    <property type="entry name" value="ArsR-like_HTH"/>
</dbReference>
<dbReference type="InterPro" id="IPR027395">
    <property type="entry name" value="WH_DNA-bd_dom"/>
</dbReference>
<dbReference type="Pfam" id="PF13601">
    <property type="entry name" value="HTH_34"/>
    <property type="match status" value="1"/>
</dbReference>
<reference evidence="2 3" key="1">
    <citation type="submission" date="2019-08" db="EMBL/GenBank/DDBJ databases">
        <title>Complete genome sequence of Candidatus Uab amorphum.</title>
        <authorList>
            <person name="Shiratori T."/>
            <person name="Suzuki S."/>
            <person name="Kakizawa Y."/>
            <person name="Ishida K."/>
        </authorList>
    </citation>
    <scope>NUCLEOTIDE SEQUENCE [LARGE SCALE GENOMIC DNA]</scope>
    <source>
        <strain evidence="2 3">SRT547</strain>
    </source>
</reference>
<dbReference type="PANTHER" id="PTHR37318:SF1">
    <property type="entry name" value="BSL7504 PROTEIN"/>
    <property type="match status" value="1"/>
</dbReference>
<dbReference type="AlphaFoldDB" id="A0A5S9F7U6"/>
<sequence length="118" mass="13583">MAYGCIVNMATKNMSDDVIQLDQLLELDKVIHERVRLGIMSALSASKKLTFNDIKQVLKATDGNLGMHLRMLEKHEYIEVEKKFVGRKPQTSYQISEKGQKAFRHYICIIEKLVSELK</sequence>
<proteinExistence type="predicted"/>
<dbReference type="Proteomes" id="UP000326354">
    <property type="component" value="Chromosome"/>
</dbReference>
<gene>
    <name evidence="2" type="ORF">UABAM_06024</name>
</gene>
<keyword evidence="3" id="KW-1185">Reference proteome</keyword>
<organism evidence="2 3">
    <name type="scientific">Uabimicrobium amorphum</name>
    <dbReference type="NCBI Taxonomy" id="2596890"/>
    <lineage>
        <taxon>Bacteria</taxon>
        <taxon>Pseudomonadati</taxon>
        <taxon>Planctomycetota</taxon>
        <taxon>Candidatus Uabimicrobiia</taxon>
        <taxon>Candidatus Uabimicrobiales</taxon>
        <taxon>Candidatus Uabimicrobiaceae</taxon>
        <taxon>Candidatus Uabimicrobium</taxon>
    </lineage>
</organism>
<dbReference type="SUPFAM" id="SSF46785">
    <property type="entry name" value="Winged helix' DNA-binding domain"/>
    <property type="match status" value="1"/>
</dbReference>
<protein>
    <submittedName>
        <fullName evidence="2">Transcriptional regulator</fullName>
    </submittedName>
</protein>
<dbReference type="EMBL" id="AP019860">
    <property type="protein sequence ID" value="BBM87612.1"/>
    <property type="molecule type" value="Genomic_DNA"/>
</dbReference>
<dbReference type="InterPro" id="IPR001845">
    <property type="entry name" value="HTH_ArsR_DNA-bd_dom"/>
</dbReference>
<dbReference type="InterPro" id="IPR036388">
    <property type="entry name" value="WH-like_DNA-bd_sf"/>
</dbReference>
<dbReference type="KEGG" id="uam:UABAM_06024"/>
<dbReference type="PROSITE" id="PS50987">
    <property type="entry name" value="HTH_ARSR_2"/>
    <property type="match status" value="1"/>
</dbReference>
<dbReference type="CDD" id="cd00090">
    <property type="entry name" value="HTH_ARSR"/>
    <property type="match status" value="1"/>
</dbReference>
<feature type="domain" description="HTH arsR-type" evidence="1">
    <location>
        <begin position="16"/>
        <end position="118"/>
    </location>
</feature>
<dbReference type="InterPro" id="IPR036390">
    <property type="entry name" value="WH_DNA-bd_sf"/>
</dbReference>
<name>A0A5S9F7U6_UABAM</name>
<evidence type="ECO:0000313" key="3">
    <source>
        <dbReference type="Proteomes" id="UP000326354"/>
    </source>
</evidence>
<dbReference type="PANTHER" id="PTHR37318">
    <property type="entry name" value="BSL7504 PROTEIN"/>
    <property type="match status" value="1"/>
</dbReference>
<dbReference type="Gene3D" id="1.10.10.10">
    <property type="entry name" value="Winged helix-like DNA-binding domain superfamily/Winged helix DNA-binding domain"/>
    <property type="match status" value="1"/>
</dbReference>
<accession>A0A5S9F7U6</accession>
<evidence type="ECO:0000259" key="1">
    <source>
        <dbReference type="PROSITE" id="PS50987"/>
    </source>
</evidence>
<dbReference type="GO" id="GO:0003700">
    <property type="term" value="F:DNA-binding transcription factor activity"/>
    <property type="evidence" value="ECO:0007669"/>
    <property type="project" value="InterPro"/>
</dbReference>
<evidence type="ECO:0000313" key="2">
    <source>
        <dbReference type="EMBL" id="BBM87612.1"/>
    </source>
</evidence>